<evidence type="ECO:0000313" key="3">
    <source>
        <dbReference type="Proteomes" id="UP001165160"/>
    </source>
</evidence>
<sequence>MSSEAKAESVEAETQGSSAYIDSWSNADGDGNWPGREDHPPLHLPQYVSCYDENRQSNYLYHPFTGECIYVDNDAADASGVNRNFSCWTRPNEVYSSISEMRVGESEVRAMFRMHDSLVGKEGSGGRRVFKDEEDACVVIQSFVRQVRDSKKYRDKIRMMFSKYYDEDNFLFFFVNERTGESQWHRPIGLGASAENDLPEMDFSSALTLQQQEEEGKEEGAIEEYKENEDPQGYDQVANLENQLGFQISAVKHPPFKFLAGPYCKRTKGKPGRNVTRALGNRKLKDSHEVLDKHGRKAFANPKEMDLDVELYGPDVSALDGLVIREVPAEPYMLMRASYERGAMSILDTMESYKENRHVILFGILSLGKMAIVETADGVASAESERAMDVIMKVCEDWKENMAILSASLGALASLSDNYANRIMMNEKKWMPLVVKLMKMVETETSEVYIRFSDGVKKVTMTSVSRHSRELAINGSKFLFNMSCDEANREYVADSGLPLVTYVMKFCSEDPTVQHYGCLALYNFVYRNEPAHYQANEEGILDLLAEVLSNFGGDDNLRKACKRTIAAMEPEGWRGNLGVKFDDSKM</sequence>
<evidence type="ECO:0000256" key="1">
    <source>
        <dbReference type="SAM" id="MobiDB-lite"/>
    </source>
</evidence>
<reference evidence="3" key="1">
    <citation type="journal article" date="2023" name="Commun. Biol.">
        <title>Genome analysis of Parmales, the sister group of diatoms, reveals the evolutionary specialization of diatoms from phago-mixotrophs to photoautotrophs.</title>
        <authorList>
            <person name="Ban H."/>
            <person name="Sato S."/>
            <person name="Yoshikawa S."/>
            <person name="Yamada K."/>
            <person name="Nakamura Y."/>
            <person name="Ichinomiya M."/>
            <person name="Sato N."/>
            <person name="Blanc-Mathieu R."/>
            <person name="Endo H."/>
            <person name="Kuwata A."/>
            <person name="Ogata H."/>
        </authorList>
    </citation>
    <scope>NUCLEOTIDE SEQUENCE [LARGE SCALE GENOMIC DNA]</scope>
    <source>
        <strain evidence="3">NIES 3699</strain>
    </source>
</reference>
<gene>
    <name evidence="2" type="ORF">TrVE_jg6066</name>
</gene>
<dbReference type="Proteomes" id="UP001165160">
    <property type="component" value="Unassembled WGS sequence"/>
</dbReference>
<feature type="region of interest" description="Disordered" evidence="1">
    <location>
        <begin position="1"/>
        <end position="38"/>
    </location>
</feature>
<proteinExistence type="predicted"/>
<comment type="caution">
    <text evidence="2">The sequence shown here is derived from an EMBL/GenBank/DDBJ whole genome shotgun (WGS) entry which is preliminary data.</text>
</comment>
<dbReference type="InterPro" id="IPR016024">
    <property type="entry name" value="ARM-type_fold"/>
</dbReference>
<dbReference type="Gene3D" id="1.25.10.10">
    <property type="entry name" value="Leucine-rich Repeat Variant"/>
    <property type="match status" value="1"/>
</dbReference>
<dbReference type="InterPro" id="IPR011989">
    <property type="entry name" value="ARM-like"/>
</dbReference>
<dbReference type="EMBL" id="BRXX01000218">
    <property type="protein sequence ID" value="GMH98456.1"/>
    <property type="molecule type" value="Genomic_DNA"/>
</dbReference>
<evidence type="ECO:0000313" key="2">
    <source>
        <dbReference type="EMBL" id="GMH98456.1"/>
    </source>
</evidence>
<accession>A0A9W7BVV9</accession>
<name>A0A9W7BVV9_9STRA</name>
<dbReference type="CDD" id="cd00201">
    <property type="entry name" value="WW"/>
    <property type="match status" value="1"/>
</dbReference>
<dbReference type="AlphaFoldDB" id="A0A9W7BVV9"/>
<organism evidence="2 3">
    <name type="scientific">Triparma verrucosa</name>
    <dbReference type="NCBI Taxonomy" id="1606542"/>
    <lineage>
        <taxon>Eukaryota</taxon>
        <taxon>Sar</taxon>
        <taxon>Stramenopiles</taxon>
        <taxon>Ochrophyta</taxon>
        <taxon>Bolidophyceae</taxon>
        <taxon>Parmales</taxon>
        <taxon>Triparmaceae</taxon>
        <taxon>Triparma</taxon>
    </lineage>
</organism>
<feature type="compositionally biased region" description="Polar residues" evidence="1">
    <location>
        <begin position="14"/>
        <end position="26"/>
    </location>
</feature>
<dbReference type="InterPro" id="IPR001202">
    <property type="entry name" value="WW_dom"/>
</dbReference>
<dbReference type="SUPFAM" id="SSF48371">
    <property type="entry name" value="ARM repeat"/>
    <property type="match status" value="1"/>
</dbReference>
<protein>
    <submittedName>
        <fullName evidence="2">Uncharacterized protein</fullName>
    </submittedName>
</protein>
<keyword evidence="3" id="KW-1185">Reference proteome</keyword>